<evidence type="ECO:0000256" key="4">
    <source>
        <dbReference type="ARBA" id="ARBA00004741"/>
    </source>
</evidence>
<comment type="catalytic activity">
    <reaction evidence="18">
        <text>prephenate + H(+) = 3-phenylpyruvate + CO2 + H2O</text>
        <dbReference type="Rhea" id="RHEA:21648"/>
        <dbReference type="ChEBI" id="CHEBI:15377"/>
        <dbReference type="ChEBI" id="CHEBI:15378"/>
        <dbReference type="ChEBI" id="CHEBI:16526"/>
        <dbReference type="ChEBI" id="CHEBI:18005"/>
        <dbReference type="ChEBI" id="CHEBI:29934"/>
        <dbReference type="EC" id="4.2.1.51"/>
    </reaction>
</comment>
<dbReference type="GO" id="GO:0009094">
    <property type="term" value="P:L-phenylalanine biosynthetic process"/>
    <property type="evidence" value="ECO:0007669"/>
    <property type="project" value="UniProtKB-UniPathway"/>
</dbReference>
<dbReference type="Proteomes" id="UP000005012">
    <property type="component" value="Chromosome"/>
</dbReference>
<evidence type="ECO:0000256" key="16">
    <source>
        <dbReference type="ARBA" id="ARBA00031175"/>
    </source>
</evidence>
<evidence type="ECO:0000256" key="9">
    <source>
        <dbReference type="ARBA" id="ARBA00022490"/>
    </source>
</evidence>
<dbReference type="Gene3D" id="3.40.190.10">
    <property type="entry name" value="Periplasmic binding protein-like II"/>
    <property type="match status" value="2"/>
</dbReference>
<keyword evidence="12" id="KW-0584">Phenylalanine biosynthesis</keyword>
<dbReference type="HOGENOM" id="CLU_035008_1_0_6"/>
<feature type="domain" description="Prephenate dehydratase" evidence="22">
    <location>
        <begin position="128"/>
        <end position="308"/>
    </location>
</feature>
<dbReference type="EC" id="5.4.99.5" evidence="6"/>
<proteinExistence type="predicted"/>
<keyword evidence="10" id="KW-0028">Amino-acid biosynthesis</keyword>
<evidence type="ECO:0000259" key="23">
    <source>
        <dbReference type="PROSITE" id="PS51671"/>
    </source>
</evidence>
<dbReference type="EMBL" id="CP003488">
    <property type="protein sequence ID" value="AFH93030.1"/>
    <property type="molecule type" value="Genomic_DNA"/>
</dbReference>
<keyword evidence="11" id="KW-0057">Aromatic amino acid biosynthesis</keyword>
<evidence type="ECO:0000259" key="21">
    <source>
        <dbReference type="PROSITE" id="PS51168"/>
    </source>
</evidence>
<evidence type="ECO:0000256" key="11">
    <source>
        <dbReference type="ARBA" id="ARBA00023141"/>
    </source>
</evidence>
<dbReference type="CDD" id="cd13631">
    <property type="entry name" value="PBP2_Ct-PDT_like"/>
    <property type="match status" value="1"/>
</dbReference>
<evidence type="ECO:0000313" key="24">
    <source>
        <dbReference type="EMBL" id="AFH93030.1"/>
    </source>
</evidence>
<keyword evidence="13" id="KW-0413">Isomerase</keyword>
<dbReference type="GO" id="GO:0005737">
    <property type="term" value="C:cytoplasm"/>
    <property type="evidence" value="ECO:0007669"/>
    <property type="project" value="UniProtKB-SubCell"/>
</dbReference>
<evidence type="ECO:0000256" key="8">
    <source>
        <dbReference type="ARBA" id="ARBA00014401"/>
    </source>
</evidence>
<feature type="domain" description="Chorismate mutase" evidence="21">
    <location>
        <begin position="24"/>
        <end position="115"/>
    </location>
</feature>
<comment type="function">
    <text evidence="2">Catalyzes the Claisen rearrangement of chorismate to prephenate and the decarboxylation/dehydration of prephenate to phenylpyruvate.</text>
</comment>
<dbReference type="NCBIfam" id="NF008865">
    <property type="entry name" value="PRK11898.1"/>
    <property type="match status" value="1"/>
</dbReference>
<dbReference type="InterPro" id="IPR002701">
    <property type="entry name" value="CM_II_prokaryot"/>
</dbReference>
<dbReference type="AlphaFoldDB" id="A0A140NK39"/>
<evidence type="ECO:0000256" key="6">
    <source>
        <dbReference type="ARBA" id="ARBA00012404"/>
    </source>
</evidence>
<dbReference type="Pfam" id="PF00800">
    <property type="entry name" value="PDT"/>
    <property type="match status" value="1"/>
</dbReference>
<evidence type="ECO:0000256" key="18">
    <source>
        <dbReference type="ARBA" id="ARBA00047848"/>
    </source>
</evidence>
<dbReference type="KEGG" id="psi:S70_05785"/>
<dbReference type="PROSITE" id="PS00857">
    <property type="entry name" value="PREPHENATE_DEHYDR_1"/>
    <property type="match status" value="1"/>
</dbReference>
<feature type="domain" description="ACT" evidence="23">
    <location>
        <begin position="322"/>
        <end position="399"/>
    </location>
</feature>
<feature type="binding site" evidence="19">
    <location>
        <position position="34"/>
    </location>
    <ligand>
        <name>substrate</name>
    </ligand>
</feature>
<feature type="site" description="Essential for prephenate dehydratase activity" evidence="20">
    <location>
        <position position="301"/>
    </location>
</feature>
<name>A0A140NK39_PROSM</name>
<dbReference type="GO" id="GO:0004664">
    <property type="term" value="F:prephenate dehydratase activity"/>
    <property type="evidence" value="ECO:0007669"/>
    <property type="project" value="UniProtKB-EC"/>
</dbReference>
<protein>
    <recommendedName>
        <fullName evidence="8">Bifunctional chorismate mutase/prephenate dehydratase</fullName>
        <ecNumber evidence="7">4.2.1.51</ecNumber>
        <ecNumber evidence="6">5.4.99.5</ecNumber>
    </recommendedName>
    <alternativeName>
        <fullName evidence="17">Chorismate mutase-prephenate dehydratase</fullName>
    </alternativeName>
    <alternativeName>
        <fullName evidence="16">p-protein</fullName>
    </alternativeName>
</protein>
<feature type="binding site" evidence="19">
    <location>
        <position position="62"/>
    </location>
    <ligand>
        <name>substrate</name>
    </ligand>
</feature>
<dbReference type="PATRIC" id="fig|1157951.4.peg.1146"/>
<dbReference type="SUPFAM" id="SSF53850">
    <property type="entry name" value="Periplasmic binding protein-like II"/>
    <property type="match status" value="1"/>
</dbReference>
<evidence type="ECO:0000256" key="19">
    <source>
        <dbReference type="PIRSR" id="PIRSR001500-1"/>
    </source>
</evidence>
<evidence type="ECO:0000313" key="25">
    <source>
        <dbReference type="Proteomes" id="UP000005012"/>
    </source>
</evidence>
<organism evidence="24 25">
    <name type="scientific">Providencia stuartii (strain MRSN 2154)</name>
    <dbReference type="NCBI Taxonomy" id="1157951"/>
    <lineage>
        <taxon>Bacteria</taxon>
        <taxon>Pseudomonadati</taxon>
        <taxon>Pseudomonadota</taxon>
        <taxon>Gammaproteobacteria</taxon>
        <taxon>Enterobacterales</taxon>
        <taxon>Morganellaceae</taxon>
        <taxon>Providencia</taxon>
    </lineage>
</organism>
<dbReference type="PROSITE" id="PS51171">
    <property type="entry name" value="PREPHENATE_DEHYDR_3"/>
    <property type="match status" value="1"/>
</dbReference>
<evidence type="ECO:0000256" key="1">
    <source>
        <dbReference type="ARBA" id="ARBA00000824"/>
    </source>
</evidence>
<feature type="binding site" evidence="19">
    <location>
        <position position="71"/>
    </location>
    <ligand>
        <name>substrate</name>
    </ligand>
</feature>
<evidence type="ECO:0000256" key="20">
    <source>
        <dbReference type="PIRSR" id="PIRSR001500-2"/>
    </source>
</evidence>
<gene>
    <name evidence="24" type="primary">pheA</name>
    <name evidence="24" type="ordered locus">S70_05785</name>
</gene>
<dbReference type="InterPro" id="IPR002912">
    <property type="entry name" value="ACT_dom"/>
</dbReference>
<dbReference type="InterPro" id="IPR018528">
    <property type="entry name" value="Preph_deHydtase_CS"/>
</dbReference>
<dbReference type="InterPro" id="IPR045865">
    <property type="entry name" value="ACT-like_dom_sf"/>
</dbReference>
<dbReference type="Gene3D" id="3.30.70.260">
    <property type="match status" value="1"/>
</dbReference>
<keyword evidence="9" id="KW-0963">Cytoplasm</keyword>
<evidence type="ECO:0000256" key="14">
    <source>
        <dbReference type="ARBA" id="ARBA00023239"/>
    </source>
</evidence>
<dbReference type="InterPro" id="IPR036979">
    <property type="entry name" value="CM_dom_sf"/>
</dbReference>
<dbReference type="PROSITE" id="PS00858">
    <property type="entry name" value="PREPHENATE_DEHYDR_2"/>
    <property type="match status" value="1"/>
</dbReference>
<evidence type="ECO:0000259" key="22">
    <source>
        <dbReference type="PROSITE" id="PS51171"/>
    </source>
</evidence>
<reference evidence="25" key="2">
    <citation type="submission" date="2012-04" db="EMBL/GenBank/DDBJ databases">
        <title>Complete genome sequence of Providencia stuartii clinical isolate MRSN 2154.</title>
        <authorList>
            <person name="Clifford R.J."/>
            <person name="Hang J."/>
            <person name="Riley M.C."/>
            <person name="Onmus-Leone F."/>
            <person name="Kuschner R.A."/>
            <person name="Lesho E.P."/>
            <person name="Waterman P.E."/>
        </authorList>
    </citation>
    <scope>NUCLEOTIDE SEQUENCE [LARGE SCALE GENOMIC DNA]</scope>
    <source>
        <strain evidence="25">MRSN 2154</strain>
    </source>
</reference>
<dbReference type="SUPFAM" id="SSF48600">
    <property type="entry name" value="Chorismate mutase II"/>
    <property type="match status" value="1"/>
</dbReference>
<evidence type="ECO:0000256" key="17">
    <source>
        <dbReference type="ARBA" id="ARBA00031520"/>
    </source>
</evidence>
<feature type="binding site" evidence="19">
    <location>
        <position position="51"/>
    </location>
    <ligand>
        <name>substrate</name>
    </ligand>
</feature>
<evidence type="ECO:0000256" key="3">
    <source>
        <dbReference type="ARBA" id="ARBA00004496"/>
    </source>
</evidence>
<keyword evidence="14 24" id="KW-0456">Lyase</keyword>
<accession>A0A140NK39</accession>
<dbReference type="GO" id="GO:0046417">
    <property type="term" value="P:chorismate metabolic process"/>
    <property type="evidence" value="ECO:0007669"/>
    <property type="project" value="InterPro"/>
</dbReference>
<dbReference type="UniPathway" id="UPA00121">
    <property type="reaction ID" value="UER00345"/>
</dbReference>
<reference evidence="24 25" key="1">
    <citation type="journal article" date="2012" name="J. Bacteriol.">
        <title>Complete Genome Sequence of Providencia stuartii Clinical Isolate MRSN 2154.</title>
        <authorList>
            <person name="Clifford R.J."/>
            <person name="Hang J."/>
            <person name="Riley M.C."/>
            <person name="Onmus-Leone F."/>
            <person name="Kuschner R.A."/>
            <person name="Lesho E.P."/>
            <person name="Waterman P.E."/>
        </authorList>
    </citation>
    <scope>NUCLEOTIDE SEQUENCE [LARGE SCALE GENOMIC DNA]</scope>
    <source>
        <strain evidence="24 25">MRSN 2154</strain>
    </source>
</reference>
<dbReference type="InterPro" id="IPR001086">
    <property type="entry name" value="Preph_deHydtase"/>
</dbReference>
<evidence type="ECO:0000256" key="10">
    <source>
        <dbReference type="ARBA" id="ARBA00022605"/>
    </source>
</evidence>
<comment type="pathway">
    <text evidence="5">Metabolic intermediate biosynthesis; prephenate biosynthesis; prephenate from chorismate: step 1/1.</text>
</comment>
<dbReference type="SUPFAM" id="SSF55021">
    <property type="entry name" value="ACT-like"/>
    <property type="match status" value="1"/>
</dbReference>
<dbReference type="PANTHER" id="PTHR21022">
    <property type="entry name" value="PREPHENATE DEHYDRATASE P PROTEIN"/>
    <property type="match status" value="1"/>
</dbReference>
<comment type="catalytic activity">
    <reaction evidence="1">
        <text>chorismate = prephenate</text>
        <dbReference type="Rhea" id="RHEA:13897"/>
        <dbReference type="ChEBI" id="CHEBI:29748"/>
        <dbReference type="ChEBI" id="CHEBI:29934"/>
        <dbReference type="EC" id="5.4.99.5"/>
    </reaction>
</comment>
<evidence type="ECO:0000256" key="12">
    <source>
        <dbReference type="ARBA" id="ARBA00023222"/>
    </source>
</evidence>
<dbReference type="InterPro" id="IPR008242">
    <property type="entry name" value="Chor_mutase/pphenate_deHydtase"/>
</dbReference>
<feature type="binding site" evidence="19">
    <location>
        <position position="75"/>
    </location>
    <ligand>
        <name>substrate</name>
    </ligand>
</feature>
<evidence type="ECO:0000256" key="13">
    <source>
        <dbReference type="ARBA" id="ARBA00023235"/>
    </source>
</evidence>
<comment type="subcellular location">
    <subcellularLocation>
        <location evidence="3">Cytoplasm</location>
    </subcellularLocation>
</comment>
<sequence length="413" mass="46228">MTRFESPLLGGFFYLLIFYGEGRMDNSTNLLKIREKISQLDSELLGLLAKRRGYAVEVAQTKLEDNRPIRDKERERQLLDVLINKAKPLGLDGFYVTRLFQMIIEDSVLTQQAILQQHLNLTPNDSARFAFLGPKGSYSHIAARQYSARHFDQLVECSCHKFQDIFSLVESGQADYGILPIENTSSGAINDVYDLLQNTTLSIVGEIRLPINHCLLTTAGADLSKIETVYSHPQPFQQCSQYLAQFPHWKIEYCDSTSTAMQNVAQQNSPNVAALGSEAGGALYGLQVLEHNLANQQINMTRFIVVAQQAIEVTEQVPAKTTLLITTGQQAGALVDALIILKNNKIIMSKLESRPINGKPWEEMFYVDVHANLRSENMQQALKELIAITRSVKVLGCYPSENIVPVEPEKITP</sequence>
<dbReference type="PANTHER" id="PTHR21022:SF19">
    <property type="entry name" value="PREPHENATE DEHYDRATASE-RELATED"/>
    <property type="match status" value="1"/>
</dbReference>
<dbReference type="GO" id="GO:0004106">
    <property type="term" value="F:chorismate mutase activity"/>
    <property type="evidence" value="ECO:0007669"/>
    <property type="project" value="UniProtKB-EC"/>
</dbReference>
<dbReference type="InterPro" id="IPR010952">
    <property type="entry name" value="CM_P_1"/>
</dbReference>
<dbReference type="CDD" id="cd04905">
    <property type="entry name" value="ACT_CM-PDT"/>
    <property type="match status" value="1"/>
</dbReference>
<dbReference type="NCBIfam" id="NF007910">
    <property type="entry name" value="PRK10622.1"/>
    <property type="match status" value="1"/>
</dbReference>
<dbReference type="FunFam" id="3.40.190.10:FF:000044">
    <property type="entry name" value="Chorismate mutase/prephenate dehydratase"/>
    <property type="match status" value="1"/>
</dbReference>
<dbReference type="PROSITE" id="PS51671">
    <property type="entry name" value="ACT"/>
    <property type="match status" value="1"/>
</dbReference>
<evidence type="ECO:0000256" key="15">
    <source>
        <dbReference type="ARBA" id="ARBA00023268"/>
    </source>
</evidence>
<evidence type="ECO:0000256" key="5">
    <source>
        <dbReference type="ARBA" id="ARBA00004817"/>
    </source>
</evidence>
<feature type="binding site" evidence="19">
    <location>
        <position position="111"/>
    </location>
    <ligand>
        <name>substrate</name>
    </ligand>
</feature>
<dbReference type="PROSITE" id="PS51168">
    <property type="entry name" value="CHORISMATE_MUT_2"/>
    <property type="match status" value="1"/>
</dbReference>
<comment type="pathway">
    <text evidence="4">Amino-acid biosynthesis; L-phenylalanine biosynthesis; phenylpyruvate from prephenate: step 1/1.</text>
</comment>
<dbReference type="InterPro" id="IPR036263">
    <property type="entry name" value="Chorismate_II_sf"/>
</dbReference>
<dbReference type="Pfam" id="PF01817">
    <property type="entry name" value="CM_2"/>
    <property type="match status" value="1"/>
</dbReference>
<evidence type="ECO:0000256" key="2">
    <source>
        <dbReference type="ARBA" id="ARBA00002364"/>
    </source>
</evidence>
<feature type="binding site" evidence="19">
    <location>
        <position position="107"/>
    </location>
    <ligand>
        <name>substrate</name>
    </ligand>
</feature>
<dbReference type="NCBIfam" id="TIGR01797">
    <property type="entry name" value="CM_P_1"/>
    <property type="match status" value="1"/>
</dbReference>
<dbReference type="Gene3D" id="1.20.59.10">
    <property type="entry name" value="Chorismate mutase"/>
    <property type="match status" value="1"/>
</dbReference>
<dbReference type="FunFam" id="3.40.190.10:FF:000034">
    <property type="entry name" value="Chorismate mutase/prephenate dehydratase"/>
    <property type="match status" value="1"/>
</dbReference>
<dbReference type="PIRSF" id="PIRSF001500">
    <property type="entry name" value="Chor_mut_pdt_Ppr"/>
    <property type="match status" value="1"/>
</dbReference>
<keyword evidence="15" id="KW-0511">Multifunctional enzyme</keyword>
<dbReference type="EC" id="4.2.1.51" evidence="7"/>
<dbReference type="UniPathway" id="UPA00120">
    <property type="reaction ID" value="UER00203"/>
</dbReference>
<dbReference type="SMART" id="SM00830">
    <property type="entry name" value="CM_2"/>
    <property type="match status" value="1"/>
</dbReference>
<evidence type="ECO:0000256" key="7">
    <source>
        <dbReference type="ARBA" id="ARBA00013147"/>
    </source>
</evidence>